<dbReference type="Proteomes" id="UP000295560">
    <property type="component" value="Unassembled WGS sequence"/>
</dbReference>
<feature type="transmembrane region" description="Helical" evidence="1">
    <location>
        <begin position="310"/>
        <end position="327"/>
    </location>
</feature>
<reference evidence="2 3" key="1">
    <citation type="submission" date="2019-03" db="EMBL/GenBank/DDBJ databases">
        <title>Sequencing the genomes of 1000 actinobacteria strains.</title>
        <authorList>
            <person name="Klenk H.-P."/>
        </authorList>
    </citation>
    <scope>NUCLEOTIDE SEQUENCE [LARGE SCALE GENOMIC DNA]</scope>
    <source>
        <strain evidence="2 3">DSM 44969</strain>
    </source>
</reference>
<dbReference type="RefSeq" id="WP_132429560.1">
    <property type="nucleotide sequence ID" value="NZ_SMFZ01000002.1"/>
</dbReference>
<dbReference type="EMBL" id="SMFZ01000002">
    <property type="protein sequence ID" value="TCK20704.1"/>
    <property type="molecule type" value="Genomic_DNA"/>
</dbReference>
<evidence type="ECO:0008006" key="4">
    <source>
        <dbReference type="Google" id="ProtNLM"/>
    </source>
</evidence>
<feature type="transmembrane region" description="Helical" evidence="1">
    <location>
        <begin position="117"/>
        <end position="137"/>
    </location>
</feature>
<proteinExistence type="predicted"/>
<protein>
    <recommendedName>
        <fullName evidence="4">4-amino-4-deoxy-L-arabinose transferase-like glycosyltransferase</fullName>
    </recommendedName>
</protein>
<comment type="caution">
    <text evidence="2">The sequence shown here is derived from an EMBL/GenBank/DDBJ whole genome shotgun (WGS) entry which is preliminary data.</text>
</comment>
<feature type="transmembrane region" description="Helical" evidence="1">
    <location>
        <begin position="334"/>
        <end position="354"/>
    </location>
</feature>
<feature type="transmembrane region" description="Helical" evidence="1">
    <location>
        <begin position="170"/>
        <end position="187"/>
    </location>
</feature>
<dbReference type="AlphaFoldDB" id="A0A4R1HF03"/>
<gene>
    <name evidence="2" type="ORF">EV378_4667</name>
</gene>
<feature type="transmembrane region" description="Helical" evidence="1">
    <location>
        <begin position="34"/>
        <end position="55"/>
    </location>
</feature>
<evidence type="ECO:0000313" key="2">
    <source>
        <dbReference type="EMBL" id="TCK20704.1"/>
    </source>
</evidence>
<dbReference type="OrthoDB" id="3563487at2"/>
<accession>A0A4R1HF03</accession>
<feature type="transmembrane region" description="Helical" evidence="1">
    <location>
        <begin position="366"/>
        <end position="385"/>
    </location>
</feature>
<feature type="transmembrane region" description="Helical" evidence="1">
    <location>
        <begin position="238"/>
        <end position="257"/>
    </location>
</feature>
<feature type="transmembrane region" description="Helical" evidence="1">
    <location>
        <begin position="392"/>
        <end position="414"/>
    </location>
</feature>
<feature type="transmembrane region" description="Helical" evidence="1">
    <location>
        <begin position="207"/>
        <end position="226"/>
    </location>
</feature>
<keyword evidence="1" id="KW-0812">Transmembrane</keyword>
<organism evidence="2 3">
    <name type="scientific">Pseudonocardia endophytica</name>
    <dbReference type="NCBI Taxonomy" id="401976"/>
    <lineage>
        <taxon>Bacteria</taxon>
        <taxon>Bacillati</taxon>
        <taxon>Actinomycetota</taxon>
        <taxon>Actinomycetes</taxon>
        <taxon>Pseudonocardiales</taxon>
        <taxon>Pseudonocardiaceae</taxon>
        <taxon>Pseudonocardia</taxon>
    </lineage>
</organism>
<evidence type="ECO:0000313" key="3">
    <source>
        <dbReference type="Proteomes" id="UP000295560"/>
    </source>
</evidence>
<name>A0A4R1HF03_PSEEN</name>
<feature type="transmembrane region" description="Helical" evidence="1">
    <location>
        <begin position="143"/>
        <end position="163"/>
    </location>
</feature>
<evidence type="ECO:0000256" key="1">
    <source>
        <dbReference type="SAM" id="Phobius"/>
    </source>
</evidence>
<keyword evidence="1" id="KW-0472">Membrane</keyword>
<keyword evidence="3" id="KW-1185">Reference proteome</keyword>
<keyword evidence="1" id="KW-1133">Transmembrane helix</keyword>
<feature type="transmembrane region" description="Helical" evidence="1">
    <location>
        <begin position="91"/>
        <end position="110"/>
    </location>
</feature>
<sequence length="726" mass="76963">MSDTQEATPEAPPAAGTTRTTRIRRGLARVDRTAALLALGSLALSFVFLQVSLGYNQGRLIPPLDDVYIHLQYARQLGLGEPFRYFPGEPVTTGASSLLYAFMLGGAYAIGFDGQYLLAFAVGLGAVCAAATTALITLLGTRIAGRAVGVWTGVLVMVSGPLLWGSVSGMEVGVLAVLLVGAAYAFVREQLRGRFVATPVLATLLALTRPEGLIVAACLVAAMLWTWRRVVPSAHRRWWTPALAVLPLVAAAGQLLFNQLATGSVQASGVQAKSLLHQGLLMQPLEVADGTVRNLREIAASLAGLSGQDFLPPLTLVLAVLGLAALWTGGRRTLTVVLAAGLALVLLSLSTLSTAQWQNLRYLQPFVPLFLLLAVLGVDGVARVAGRTRRPAVLHGLLAVLLLFSVLATPTWALRFGQQASAMREGPVSVGDWIAYHVPPGSSVGVNDVGAAAWFGGHRTVDLVGLTTPGMDRASRNGAGTLYEALRHLPPGKRPDYFAVFDQWGGAPVGELRRSTIYGTEPLVSFQLVAPPRPLSVTAPQTCQIDRTCDRVNVWKADWRNAGSGDRPDLPVPGTIRDHVNVGDLDDEAAHDWTPHPPVLGLQPVSMVDAGQVAPGRTVVDSARSVTGGESFTLDHLTPGRPVALTGRIGAGPTAEGKSRVRVDVNGVHSSEWELPERPAGTWAQSTYVIPGELVTSSRITVSTGPVAEFVAPYPDYRSYGWWASQ</sequence>